<evidence type="ECO:0000256" key="2">
    <source>
        <dbReference type="ARBA" id="ARBA00022714"/>
    </source>
</evidence>
<evidence type="ECO:0000256" key="3">
    <source>
        <dbReference type="ARBA" id="ARBA00022723"/>
    </source>
</evidence>
<dbReference type="CDD" id="cd00680">
    <property type="entry name" value="RHO_alpha_C"/>
    <property type="match status" value="1"/>
</dbReference>
<gene>
    <name evidence="8" type="ORF">XsacCFBP4641_08320</name>
</gene>
<keyword evidence="4" id="KW-0560">Oxidoreductase</keyword>
<evidence type="ECO:0000256" key="4">
    <source>
        <dbReference type="ARBA" id="ARBA00023002"/>
    </source>
</evidence>
<dbReference type="Proteomes" id="UP000247346">
    <property type="component" value="Unassembled WGS sequence"/>
</dbReference>
<proteinExistence type="predicted"/>
<dbReference type="SUPFAM" id="SSF50022">
    <property type="entry name" value="ISP domain"/>
    <property type="match status" value="1"/>
</dbReference>
<keyword evidence="3" id="KW-0479">Metal-binding</keyword>
<sequence>MTRHALDAEHYVSPHSLRLEQQRLFGKLWIFVGFASMVRERNQFFARQVAGVPVLVQRTEAGIRAFLNQCPHRQSAIQIESHGKRPLVCPYHAWSFGAEGELRGLPNSGLYQFTAEEKAGICLTKLHLQQVGELLFVNMAEQPLPLEEQFAPAFLETLREAASHVDSQLIYSCHRVRYNWKLNMENVKDYNHIPFIHPKTFNPLMTAASKPSAHVERPADVPSVVQQLLRGGEPVPLHALSFPAKAEIAVQDHWYRPLCERYGEDSAFYNWFLYPNVNFYSVRGDSFVLQQYDPVAPDETDYHLWVATARRKSERTDFTALLSTLMRIEHQVIAEDTAVLERLQAGLGSHPRSFMHGDYETELVRQHLWYRANVLEQAA</sequence>
<dbReference type="InterPro" id="IPR015879">
    <property type="entry name" value="Ring_hydroxy_dOase_asu_C_dom"/>
</dbReference>
<evidence type="ECO:0000313" key="9">
    <source>
        <dbReference type="Proteomes" id="UP000247346"/>
    </source>
</evidence>
<evidence type="ECO:0000259" key="7">
    <source>
        <dbReference type="PROSITE" id="PS51296"/>
    </source>
</evidence>
<dbReference type="GO" id="GO:0005506">
    <property type="term" value="F:iron ion binding"/>
    <property type="evidence" value="ECO:0007669"/>
    <property type="project" value="InterPro"/>
</dbReference>
<keyword evidence="5" id="KW-0408">Iron</keyword>
<dbReference type="PANTHER" id="PTHR43756:SF5">
    <property type="entry name" value="CHOLINE MONOOXYGENASE, CHLOROPLASTIC"/>
    <property type="match status" value="1"/>
</dbReference>
<dbReference type="InterPro" id="IPR001663">
    <property type="entry name" value="Rng_hydr_dOase-A"/>
</dbReference>
<feature type="domain" description="Rieske" evidence="7">
    <location>
        <begin position="29"/>
        <end position="124"/>
    </location>
</feature>
<dbReference type="SUPFAM" id="SSF55961">
    <property type="entry name" value="Bet v1-like"/>
    <property type="match status" value="1"/>
</dbReference>
<dbReference type="Gene3D" id="2.102.10.10">
    <property type="entry name" value="Rieske [2Fe-2S] iron-sulphur domain"/>
    <property type="match status" value="1"/>
</dbReference>
<dbReference type="Gene3D" id="3.90.380.10">
    <property type="entry name" value="Naphthalene 1,2-dioxygenase Alpha Subunit, Chain A, domain 1"/>
    <property type="match status" value="1"/>
</dbReference>
<dbReference type="RefSeq" id="WP_010341661.1">
    <property type="nucleotide sequence ID" value="NZ_CP132343.1"/>
</dbReference>
<dbReference type="PRINTS" id="PR00090">
    <property type="entry name" value="RNGDIOXGNASE"/>
</dbReference>
<evidence type="ECO:0000256" key="5">
    <source>
        <dbReference type="ARBA" id="ARBA00023004"/>
    </source>
</evidence>
<keyword evidence="2" id="KW-0001">2Fe-2S</keyword>
<dbReference type="InterPro" id="IPR017941">
    <property type="entry name" value="Rieske_2Fe-2S"/>
</dbReference>
<organism evidence="8 9">
    <name type="scientific">Xanthomonas sacchari</name>
    <dbReference type="NCBI Taxonomy" id="56458"/>
    <lineage>
        <taxon>Bacteria</taxon>
        <taxon>Pseudomonadati</taxon>
        <taxon>Pseudomonadota</taxon>
        <taxon>Gammaproteobacteria</taxon>
        <taxon>Lysobacterales</taxon>
        <taxon>Lysobacteraceae</taxon>
        <taxon>Xanthomonas</taxon>
    </lineage>
</organism>
<dbReference type="EMBL" id="MDEK01000006">
    <property type="protein sequence ID" value="PPU83167.1"/>
    <property type="molecule type" value="Genomic_DNA"/>
</dbReference>
<accession>A0A2P5Z5A9</accession>
<comment type="cofactor">
    <cofactor evidence="1">
        <name>Fe cation</name>
        <dbReference type="ChEBI" id="CHEBI:24875"/>
    </cofactor>
</comment>
<evidence type="ECO:0000313" key="8">
    <source>
        <dbReference type="EMBL" id="PPU83167.1"/>
    </source>
</evidence>
<dbReference type="Pfam" id="PF00355">
    <property type="entry name" value="Rieske"/>
    <property type="match status" value="1"/>
</dbReference>
<keyword evidence="8" id="KW-0223">Dioxygenase</keyword>
<keyword evidence="6" id="KW-0411">Iron-sulfur</keyword>
<dbReference type="OrthoDB" id="9769355at2"/>
<reference evidence="8 9" key="1">
    <citation type="submission" date="2016-08" db="EMBL/GenBank/DDBJ databases">
        <authorList>
            <person name="Seilhamer J.J."/>
        </authorList>
    </citation>
    <scope>NUCLEOTIDE SEQUENCE [LARGE SCALE GENOMIC DNA]</scope>
    <source>
        <strain evidence="8 9">CFBP4641</strain>
    </source>
</reference>
<dbReference type="PANTHER" id="PTHR43756">
    <property type="entry name" value="CHOLINE MONOOXYGENASE, CHLOROPLASTIC"/>
    <property type="match status" value="1"/>
</dbReference>
<dbReference type="InterPro" id="IPR036922">
    <property type="entry name" value="Rieske_2Fe-2S_sf"/>
</dbReference>
<evidence type="ECO:0000256" key="6">
    <source>
        <dbReference type="ARBA" id="ARBA00023014"/>
    </source>
</evidence>
<dbReference type="GeneID" id="93879068"/>
<dbReference type="PROSITE" id="PS51296">
    <property type="entry name" value="RIESKE"/>
    <property type="match status" value="1"/>
</dbReference>
<protein>
    <submittedName>
        <fullName evidence="8">Aromatic ring-hydroxylating dioxygenase subunit alpha</fullName>
    </submittedName>
</protein>
<dbReference type="Pfam" id="PF00848">
    <property type="entry name" value="Ring_hydroxyl_A"/>
    <property type="match status" value="1"/>
</dbReference>
<evidence type="ECO:0000256" key="1">
    <source>
        <dbReference type="ARBA" id="ARBA00001962"/>
    </source>
</evidence>
<dbReference type="GO" id="GO:0051213">
    <property type="term" value="F:dioxygenase activity"/>
    <property type="evidence" value="ECO:0007669"/>
    <property type="project" value="UniProtKB-KW"/>
</dbReference>
<name>A0A2P5Z5A9_9XANT</name>
<dbReference type="AlphaFoldDB" id="A0A2P5Z5A9"/>
<dbReference type="GO" id="GO:0051537">
    <property type="term" value="F:2 iron, 2 sulfur cluster binding"/>
    <property type="evidence" value="ECO:0007669"/>
    <property type="project" value="UniProtKB-KW"/>
</dbReference>
<dbReference type="CDD" id="cd03469">
    <property type="entry name" value="Rieske_RO_Alpha_N"/>
    <property type="match status" value="1"/>
</dbReference>
<comment type="caution">
    <text evidence="8">The sequence shown here is derived from an EMBL/GenBank/DDBJ whole genome shotgun (WGS) entry which is preliminary data.</text>
</comment>